<sequence length="291" mass="32804">MPVRTPFNQYYVGQGVAYNYSPNAPPPAQPPVQQPPPPGYPYPYYYQQYGGGGGGGFYYQAAAAPAAASAPKPQIPSRWQPRPVEVVISNKIIFHCNRQDILFHFPATRQDPFGRRLYPQSYLAPPNRTPASQEGLRDIFQQFEQFRLTDAPVRLFDRAADLLDRGDDARVAYYEACKIFVGICTALDKEWGLGASDDLLRQIDEFVLVLMEGYDAAWNSPKLLVDLLNTYSQVFQPSSLRHVQTVRGVWRAVPLYARSLVAQSMWGRTALAPKTSSRSAFVRILRDMSLY</sequence>
<comment type="caution">
    <text evidence="1">The sequence shown here is derived from an EMBL/GenBank/DDBJ whole genome shotgun (WGS) entry which is preliminary data.</text>
</comment>
<dbReference type="RefSeq" id="XP_066668507.1">
    <property type="nucleotide sequence ID" value="XM_066813165.1"/>
</dbReference>
<evidence type="ECO:0000313" key="1">
    <source>
        <dbReference type="EMBL" id="KAK8081032.1"/>
    </source>
</evidence>
<evidence type="ECO:0000313" key="2">
    <source>
        <dbReference type="Proteomes" id="UP001433268"/>
    </source>
</evidence>
<reference evidence="1 2" key="1">
    <citation type="submission" date="2023-01" db="EMBL/GenBank/DDBJ databases">
        <title>Analysis of 21 Apiospora genomes using comparative genomics revels a genus with tremendous synthesis potential of carbohydrate active enzymes and secondary metabolites.</title>
        <authorList>
            <person name="Sorensen T."/>
        </authorList>
    </citation>
    <scope>NUCLEOTIDE SEQUENCE [LARGE SCALE GENOMIC DNA]</scope>
    <source>
        <strain evidence="1 2">CBS 114990</strain>
    </source>
</reference>
<keyword evidence="2" id="KW-1185">Reference proteome</keyword>
<dbReference type="Proteomes" id="UP001433268">
    <property type="component" value="Unassembled WGS sequence"/>
</dbReference>
<proteinExistence type="predicted"/>
<accession>A0ABR1WC06</accession>
<name>A0ABR1WC06_9PEZI</name>
<gene>
    <name evidence="1" type="ORF">PG997_008850</name>
</gene>
<organism evidence="1 2">
    <name type="scientific">Apiospora hydei</name>
    <dbReference type="NCBI Taxonomy" id="1337664"/>
    <lineage>
        <taxon>Eukaryota</taxon>
        <taxon>Fungi</taxon>
        <taxon>Dikarya</taxon>
        <taxon>Ascomycota</taxon>
        <taxon>Pezizomycotina</taxon>
        <taxon>Sordariomycetes</taxon>
        <taxon>Xylariomycetidae</taxon>
        <taxon>Amphisphaeriales</taxon>
        <taxon>Apiosporaceae</taxon>
        <taxon>Apiospora</taxon>
    </lineage>
</organism>
<dbReference type="EMBL" id="JAQQWN010000006">
    <property type="protein sequence ID" value="KAK8081032.1"/>
    <property type="molecule type" value="Genomic_DNA"/>
</dbReference>
<protein>
    <submittedName>
        <fullName evidence="1">Uncharacterized protein</fullName>
    </submittedName>
</protein>
<dbReference type="GeneID" id="92046225"/>